<evidence type="ECO:0000256" key="11">
    <source>
        <dbReference type="ARBA" id="ARBA00023180"/>
    </source>
</evidence>
<dbReference type="OrthoDB" id="195015at2759"/>
<keyword evidence="11" id="KW-0325">Glycoprotein</keyword>
<dbReference type="GO" id="GO:0005886">
    <property type="term" value="C:plasma membrane"/>
    <property type="evidence" value="ECO:0007669"/>
    <property type="project" value="UniProtKB-SubCell"/>
</dbReference>
<gene>
    <name evidence="13" type="ORF">AMK59_2279</name>
</gene>
<dbReference type="Pfam" id="PF01130">
    <property type="entry name" value="CD36"/>
    <property type="match status" value="1"/>
</dbReference>
<comment type="subcellular location">
    <subcellularLocation>
        <location evidence="1">Cell membrane</location>
        <topology evidence="1">Multi-pass membrane protein</topology>
    </subcellularLocation>
</comment>
<evidence type="ECO:0000256" key="10">
    <source>
        <dbReference type="ARBA" id="ARBA00023170"/>
    </source>
</evidence>
<dbReference type="AlphaFoldDB" id="A0A0T6BE39"/>
<evidence type="ECO:0000256" key="9">
    <source>
        <dbReference type="ARBA" id="ARBA00023157"/>
    </source>
</evidence>
<reference evidence="13 14" key="1">
    <citation type="submission" date="2015-09" db="EMBL/GenBank/DDBJ databases">
        <title>Draft genome of the scarab beetle Oryctes borbonicus.</title>
        <authorList>
            <person name="Meyer J.M."/>
            <person name="Markov G.V."/>
            <person name="Baskaran P."/>
            <person name="Herrmann M."/>
            <person name="Sommer R.J."/>
            <person name="Roedelsperger C."/>
        </authorList>
    </citation>
    <scope>NUCLEOTIDE SEQUENCE [LARGE SCALE GENOMIC DNA]</scope>
    <source>
        <strain evidence="13">OB123</strain>
        <tissue evidence="13">Whole animal</tissue>
    </source>
</reference>
<evidence type="ECO:0000256" key="1">
    <source>
        <dbReference type="ARBA" id="ARBA00004651"/>
    </source>
</evidence>
<evidence type="ECO:0008006" key="15">
    <source>
        <dbReference type="Google" id="ProtNLM"/>
    </source>
</evidence>
<dbReference type="GO" id="GO:0007608">
    <property type="term" value="P:sensory perception of smell"/>
    <property type="evidence" value="ECO:0007669"/>
    <property type="project" value="UniProtKB-KW"/>
</dbReference>
<dbReference type="InterPro" id="IPR002159">
    <property type="entry name" value="CD36_fam"/>
</dbReference>
<evidence type="ECO:0000256" key="3">
    <source>
        <dbReference type="ARBA" id="ARBA00022475"/>
    </source>
</evidence>
<evidence type="ECO:0000256" key="6">
    <source>
        <dbReference type="ARBA" id="ARBA00022725"/>
    </source>
</evidence>
<dbReference type="PRINTS" id="PR01609">
    <property type="entry name" value="CD36FAMILY"/>
</dbReference>
<evidence type="ECO:0000256" key="12">
    <source>
        <dbReference type="SAM" id="Phobius"/>
    </source>
</evidence>
<feature type="transmembrane region" description="Helical" evidence="12">
    <location>
        <begin position="326"/>
        <end position="348"/>
    </location>
</feature>
<dbReference type="PANTHER" id="PTHR11923:SF69">
    <property type="entry name" value="SENSORY NEURON MEMBRANE PROTEIN 1"/>
    <property type="match status" value="1"/>
</dbReference>
<keyword evidence="3" id="KW-1003">Cell membrane</keyword>
<keyword evidence="9" id="KW-1015">Disulfide bond</keyword>
<keyword evidence="14" id="KW-1185">Reference proteome</keyword>
<keyword evidence="5 12" id="KW-0812">Transmembrane</keyword>
<organism evidence="13 14">
    <name type="scientific">Oryctes borbonicus</name>
    <dbReference type="NCBI Taxonomy" id="1629725"/>
    <lineage>
        <taxon>Eukaryota</taxon>
        <taxon>Metazoa</taxon>
        <taxon>Ecdysozoa</taxon>
        <taxon>Arthropoda</taxon>
        <taxon>Hexapoda</taxon>
        <taxon>Insecta</taxon>
        <taxon>Pterygota</taxon>
        <taxon>Neoptera</taxon>
        <taxon>Endopterygota</taxon>
        <taxon>Coleoptera</taxon>
        <taxon>Polyphaga</taxon>
        <taxon>Scarabaeiformia</taxon>
        <taxon>Scarabaeidae</taxon>
        <taxon>Dynastinae</taxon>
        <taxon>Oryctes</taxon>
    </lineage>
</organism>
<comment type="similarity">
    <text evidence="2">Belongs to the CD36 family.</text>
</comment>
<protein>
    <recommendedName>
        <fullName evidence="15">Sensory neuron membrane protein 1</fullName>
    </recommendedName>
</protein>
<dbReference type="PANTHER" id="PTHR11923">
    <property type="entry name" value="SCAVENGER RECEPTOR CLASS B TYPE-1 SR-B1"/>
    <property type="match status" value="1"/>
</dbReference>
<evidence type="ECO:0000256" key="8">
    <source>
        <dbReference type="ARBA" id="ARBA00023136"/>
    </source>
</evidence>
<evidence type="ECO:0000256" key="5">
    <source>
        <dbReference type="ARBA" id="ARBA00022692"/>
    </source>
</evidence>
<evidence type="ECO:0000313" key="14">
    <source>
        <dbReference type="Proteomes" id="UP000051574"/>
    </source>
</evidence>
<evidence type="ECO:0000256" key="7">
    <source>
        <dbReference type="ARBA" id="ARBA00022989"/>
    </source>
</evidence>
<keyword evidence="6" id="KW-0552">Olfaction</keyword>
<dbReference type="Proteomes" id="UP000051574">
    <property type="component" value="Unassembled WGS sequence"/>
</dbReference>
<feature type="non-terminal residue" evidence="13">
    <location>
        <position position="1"/>
    </location>
</feature>
<dbReference type="GO" id="GO:0005044">
    <property type="term" value="F:scavenger receptor activity"/>
    <property type="evidence" value="ECO:0007669"/>
    <property type="project" value="TreeGrafter"/>
</dbReference>
<comment type="caution">
    <text evidence="13">The sequence shown here is derived from an EMBL/GenBank/DDBJ whole genome shotgun (WGS) entry which is preliminary data.</text>
</comment>
<sequence>INMALMGTVLKVNSILPSILGMISNALPFLYPGITDLFLRVKVKDLLFNGVTLYCNAPEIESVCMVLKAAQPVSMKLAENEQDFIFSLFGAYNDSLLGPMNMTRGLTNTTRGELVSYQDSEELDFWNDGVCNMINGSDSGLFFPMKEPAREVYSFIPEVCRSIVLDFDKKLKVHGIEFYRYATTESALSHSGPNKCFCDQVDDDEYECPAEGLLDLDPCLKVPILMSNPHFYLGDKKLLDYADGLEPVQKLHESFLIIEPKTATPLKGAKRTQMNVEIKQLSRFPLMKNMSEGIFPILWVEERAVLPDDLVKLLSDSFSKIAVLEYLKWILIIGGIILMLVSFGMVIYQERLMCFSDSGKAKINTTTVFTTRNASLPPFNTSVVYPRDGINLTESFSTNQNNNAAGNTKNKPVEERVQDVVL</sequence>
<name>A0A0T6BE39_9SCAR</name>
<dbReference type="EMBL" id="LJIG01001419">
    <property type="protein sequence ID" value="KRT85521.1"/>
    <property type="molecule type" value="Genomic_DNA"/>
</dbReference>
<evidence type="ECO:0000313" key="13">
    <source>
        <dbReference type="EMBL" id="KRT85521.1"/>
    </source>
</evidence>
<accession>A0A0T6BE39</accession>
<keyword evidence="10" id="KW-0675">Receptor</keyword>
<evidence type="ECO:0000256" key="4">
    <source>
        <dbReference type="ARBA" id="ARBA00022606"/>
    </source>
</evidence>
<dbReference type="GO" id="GO:0005737">
    <property type="term" value="C:cytoplasm"/>
    <property type="evidence" value="ECO:0007669"/>
    <property type="project" value="TreeGrafter"/>
</dbReference>
<keyword evidence="8 12" id="KW-0472">Membrane</keyword>
<proteinExistence type="inferred from homology"/>
<keyword evidence="4" id="KW-0716">Sensory transduction</keyword>
<keyword evidence="7 12" id="KW-1133">Transmembrane helix</keyword>
<evidence type="ECO:0000256" key="2">
    <source>
        <dbReference type="ARBA" id="ARBA00010532"/>
    </source>
</evidence>